<keyword evidence="7 12" id="KW-1133">Transmembrane helix</keyword>
<keyword evidence="11" id="KW-0807">Transducer</keyword>
<organism evidence="14 15">
    <name type="scientific">Ursus maritimus</name>
    <name type="common">Polar bear</name>
    <name type="synonym">Thalarctos maritimus</name>
    <dbReference type="NCBI Taxonomy" id="29073"/>
    <lineage>
        <taxon>Eukaryota</taxon>
        <taxon>Metazoa</taxon>
        <taxon>Chordata</taxon>
        <taxon>Craniata</taxon>
        <taxon>Vertebrata</taxon>
        <taxon>Euteleostomi</taxon>
        <taxon>Mammalia</taxon>
        <taxon>Eutheria</taxon>
        <taxon>Laurasiatheria</taxon>
        <taxon>Carnivora</taxon>
        <taxon>Caniformia</taxon>
        <taxon>Ursidae</taxon>
        <taxon>Ursus</taxon>
    </lineage>
</organism>
<dbReference type="InterPro" id="IPR017452">
    <property type="entry name" value="GPCR_Rhodpsn_7TM"/>
</dbReference>
<keyword evidence="4" id="KW-0716">Sensory transduction</keyword>
<feature type="domain" description="G-protein coupled receptors family 1 profile" evidence="13">
    <location>
        <begin position="66"/>
        <end position="314"/>
    </location>
</feature>
<protein>
    <submittedName>
        <fullName evidence="15">Olfactory receptor 10G9</fullName>
    </submittedName>
</protein>
<dbReference type="PRINTS" id="PR00237">
    <property type="entry name" value="GPCRRHODOPSN"/>
</dbReference>
<dbReference type="RefSeq" id="XP_008688150.2">
    <property type="nucleotide sequence ID" value="XM_008689928.2"/>
</dbReference>
<feature type="transmembrane region" description="Helical" evidence="12">
    <location>
        <begin position="127"/>
        <end position="146"/>
    </location>
</feature>
<evidence type="ECO:0000256" key="10">
    <source>
        <dbReference type="ARBA" id="ARBA00023170"/>
    </source>
</evidence>
<keyword evidence="5 12" id="KW-0812">Transmembrane</keyword>
<feature type="transmembrane region" description="Helical" evidence="12">
    <location>
        <begin position="167"/>
        <end position="184"/>
    </location>
</feature>
<dbReference type="STRING" id="29073.ENSUMAP00000031089"/>
<evidence type="ECO:0000256" key="11">
    <source>
        <dbReference type="ARBA" id="ARBA00023224"/>
    </source>
</evidence>
<dbReference type="KEGG" id="umr:103662270"/>
<keyword evidence="14" id="KW-1185">Reference proteome</keyword>
<evidence type="ECO:0000256" key="4">
    <source>
        <dbReference type="ARBA" id="ARBA00022606"/>
    </source>
</evidence>
<evidence type="ECO:0000256" key="6">
    <source>
        <dbReference type="ARBA" id="ARBA00022725"/>
    </source>
</evidence>
<dbReference type="Proteomes" id="UP000261680">
    <property type="component" value="Unplaced"/>
</dbReference>
<comment type="function">
    <text evidence="1">Putative odorant or sperm cell receptor.</text>
</comment>
<evidence type="ECO:0000256" key="12">
    <source>
        <dbReference type="SAM" id="Phobius"/>
    </source>
</evidence>
<dbReference type="OrthoDB" id="9045771at2759"/>
<gene>
    <name evidence="15" type="primary">LOC103662270</name>
</gene>
<comment type="subcellular location">
    <subcellularLocation>
        <location evidence="2">Cell membrane</location>
        <topology evidence="2">Multi-pass membrane protein</topology>
    </subcellularLocation>
</comment>
<keyword evidence="9 12" id="KW-0472">Membrane</keyword>
<evidence type="ECO:0000256" key="2">
    <source>
        <dbReference type="ARBA" id="ARBA00004651"/>
    </source>
</evidence>
<feature type="transmembrane region" description="Helical" evidence="12">
    <location>
        <begin position="225"/>
        <end position="252"/>
    </location>
</feature>
<sequence>MKMGVQFSITYWVLSLLPQGQTQKAWKMTNVSLVTMFFLMGLPCAPALDIPLLGLFLVIYVLTVVGNLLILLVITVDSHLHSPMYYFLTNLSFIDMWFSTVTVPKMLMTLASPGGRAISFHSCVAQLYSFHFLGSTECFLYTVMSYDRYLAISHPLRYTSMMSGRTCALLATSTWLSGSLHSAVQTTLTFRLPYCGPIQIQHYFCDAPPILKLACADTSVNEMVIFVNIGVVASGCFLLIVLSYVSIVWSILKIRTSEGRHKAFQTCASHCIVVLCFFVPCVFIYLRPGSRDAVDGVVAVFYTVLTPLLNPVVYTLRNKEVKRALWKLIETVT</sequence>
<evidence type="ECO:0000256" key="1">
    <source>
        <dbReference type="ARBA" id="ARBA00003929"/>
    </source>
</evidence>
<evidence type="ECO:0000256" key="7">
    <source>
        <dbReference type="ARBA" id="ARBA00022989"/>
    </source>
</evidence>
<evidence type="ECO:0000256" key="5">
    <source>
        <dbReference type="ARBA" id="ARBA00022692"/>
    </source>
</evidence>
<keyword evidence="10 15" id="KW-0675">Receptor</keyword>
<evidence type="ECO:0000259" key="13">
    <source>
        <dbReference type="PROSITE" id="PS50262"/>
    </source>
</evidence>
<evidence type="ECO:0000313" key="15">
    <source>
        <dbReference type="RefSeq" id="XP_008688150.2"/>
    </source>
</evidence>
<dbReference type="PANTHER" id="PTHR26453">
    <property type="entry name" value="OLFACTORY RECEPTOR"/>
    <property type="match status" value="1"/>
</dbReference>
<reference evidence="15" key="1">
    <citation type="submission" date="2025-08" db="UniProtKB">
        <authorList>
            <consortium name="RefSeq"/>
        </authorList>
    </citation>
    <scope>IDENTIFICATION</scope>
    <source>
        <tissue evidence="15">Whole blood</tissue>
    </source>
</reference>
<dbReference type="PROSITE" id="PS50262">
    <property type="entry name" value="G_PROTEIN_RECEP_F1_2"/>
    <property type="match status" value="1"/>
</dbReference>
<feature type="transmembrane region" description="Helical" evidence="12">
    <location>
        <begin position="298"/>
        <end position="316"/>
    </location>
</feature>
<dbReference type="GO" id="GO:0005886">
    <property type="term" value="C:plasma membrane"/>
    <property type="evidence" value="ECO:0007669"/>
    <property type="project" value="UniProtKB-SubCell"/>
</dbReference>
<keyword evidence="3" id="KW-1003">Cell membrane</keyword>
<dbReference type="GeneID" id="103662270"/>
<dbReference type="SUPFAM" id="SSF81321">
    <property type="entry name" value="Family A G protein-coupled receptor-like"/>
    <property type="match status" value="1"/>
</dbReference>
<dbReference type="InterPro" id="IPR000276">
    <property type="entry name" value="GPCR_Rhodpsn"/>
</dbReference>
<evidence type="ECO:0000256" key="8">
    <source>
        <dbReference type="ARBA" id="ARBA00023040"/>
    </source>
</evidence>
<feature type="transmembrane region" description="Helical" evidence="12">
    <location>
        <begin position="264"/>
        <end position="286"/>
    </location>
</feature>
<keyword evidence="8" id="KW-0297">G-protein coupled receptor</keyword>
<keyword evidence="6" id="KW-0552">Olfaction</keyword>
<evidence type="ECO:0000256" key="3">
    <source>
        <dbReference type="ARBA" id="ARBA00022475"/>
    </source>
</evidence>
<dbReference type="Gene3D" id="1.20.1070.10">
    <property type="entry name" value="Rhodopsin 7-helix transmembrane proteins"/>
    <property type="match status" value="1"/>
</dbReference>
<dbReference type="PRINTS" id="PR00245">
    <property type="entry name" value="OLFACTORYR"/>
</dbReference>
<dbReference type="AlphaFoldDB" id="A0A384C161"/>
<accession>A0A384C161</accession>
<feature type="transmembrane region" description="Helical" evidence="12">
    <location>
        <begin position="50"/>
        <end position="73"/>
    </location>
</feature>
<dbReference type="CDD" id="cd15916">
    <property type="entry name" value="7tmA_OR10G-like"/>
    <property type="match status" value="1"/>
</dbReference>
<dbReference type="GO" id="GO:0004984">
    <property type="term" value="F:olfactory receptor activity"/>
    <property type="evidence" value="ECO:0007669"/>
    <property type="project" value="InterPro"/>
</dbReference>
<evidence type="ECO:0000313" key="14">
    <source>
        <dbReference type="Proteomes" id="UP000261680"/>
    </source>
</evidence>
<proteinExistence type="predicted"/>
<feature type="transmembrane region" description="Helical" evidence="12">
    <location>
        <begin position="85"/>
        <end position="107"/>
    </location>
</feature>
<dbReference type="InterPro" id="IPR000725">
    <property type="entry name" value="Olfact_rcpt"/>
</dbReference>
<dbReference type="FunFam" id="1.20.1070.10:FF:000001">
    <property type="entry name" value="Olfactory receptor"/>
    <property type="match status" value="1"/>
</dbReference>
<evidence type="ECO:0000256" key="9">
    <source>
        <dbReference type="ARBA" id="ARBA00023136"/>
    </source>
</evidence>
<name>A0A384C161_URSMA</name>
<dbReference type="GO" id="GO:0004930">
    <property type="term" value="F:G protein-coupled receptor activity"/>
    <property type="evidence" value="ECO:0007669"/>
    <property type="project" value="UniProtKB-KW"/>
</dbReference>
<dbReference type="Pfam" id="PF13853">
    <property type="entry name" value="7tm_4"/>
    <property type="match status" value="1"/>
</dbReference>